<feature type="transmembrane region" description="Helical" evidence="5">
    <location>
        <begin position="32"/>
        <end position="51"/>
    </location>
</feature>
<comment type="subcellular location">
    <subcellularLocation>
        <location evidence="1">Membrane</location>
        <topology evidence="1">Multi-pass membrane protein</topology>
    </subcellularLocation>
</comment>
<feature type="transmembrane region" description="Helical" evidence="5">
    <location>
        <begin position="63"/>
        <end position="80"/>
    </location>
</feature>
<dbReference type="Proteomes" id="UP001312908">
    <property type="component" value="Unassembled WGS sequence"/>
</dbReference>
<protein>
    <submittedName>
        <fullName evidence="6">Uncharacterized protein</fullName>
    </submittedName>
</protein>
<evidence type="ECO:0000256" key="3">
    <source>
        <dbReference type="ARBA" id="ARBA00022989"/>
    </source>
</evidence>
<reference evidence="6 7" key="1">
    <citation type="submission" date="2023-10" db="EMBL/GenBank/DDBJ databases">
        <title>Sorlinia euscelidii gen. nov., sp. nov., an acetic acid bacteria isolated from the gut of Euscelidius variegatus emitter.</title>
        <authorList>
            <person name="Michoud G."/>
            <person name="Marasco R."/>
            <person name="Seferji K."/>
            <person name="Gonella E."/>
            <person name="Garuglieri E."/>
            <person name="Alma A."/>
            <person name="Mapelli F."/>
            <person name="Borin S."/>
            <person name="Daffonchio D."/>
            <person name="Crotti E."/>
        </authorList>
    </citation>
    <scope>NUCLEOTIDE SEQUENCE [LARGE SCALE GENOMIC DNA]</scope>
    <source>
        <strain evidence="6 7">EV16P</strain>
    </source>
</reference>
<comment type="caution">
    <text evidence="6">The sequence shown here is derived from an EMBL/GenBank/DDBJ whole genome shotgun (WGS) entry which is preliminary data.</text>
</comment>
<keyword evidence="7" id="KW-1185">Reference proteome</keyword>
<evidence type="ECO:0000256" key="2">
    <source>
        <dbReference type="ARBA" id="ARBA00022692"/>
    </source>
</evidence>
<proteinExistence type="predicted"/>
<keyword evidence="3 5" id="KW-1133">Transmembrane helix</keyword>
<name>A0ABU7U2J1_9PROT</name>
<sequence length="134" mass="14916">MRGFENVVVFILGIASFSLLLIISRVLHRQAPVVLCLVLLLPGMAMAITLVQLACVTRDDMSFYLAGISAAPLCLLPLAARQRQRDPTSTRTARGLGASRWQRFRLDFLPFYCRAAMMSALLILFTSVACIVWR</sequence>
<evidence type="ECO:0000313" key="7">
    <source>
        <dbReference type="Proteomes" id="UP001312908"/>
    </source>
</evidence>
<evidence type="ECO:0000256" key="5">
    <source>
        <dbReference type="SAM" id="Phobius"/>
    </source>
</evidence>
<feature type="transmembrane region" description="Helical" evidence="5">
    <location>
        <begin position="109"/>
        <end position="133"/>
    </location>
</feature>
<organism evidence="6 7">
    <name type="scientific">Sorlinia euscelidii</name>
    <dbReference type="NCBI Taxonomy" id="3081148"/>
    <lineage>
        <taxon>Bacteria</taxon>
        <taxon>Pseudomonadati</taxon>
        <taxon>Pseudomonadota</taxon>
        <taxon>Alphaproteobacteria</taxon>
        <taxon>Acetobacterales</taxon>
        <taxon>Acetobacteraceae</taxon>
        <taxon>Sorlinia</taxon>
    </lineage>
</organism>
<keyword evidence="4 5" id="KW-0472">Membrane</keyword>
<keyword evidence="2 5" id="KW-0812">Transmembrane</keyword>
<dbReference type="SUPFAM" id="SSF161098">
    <property type="entry name" value="MetI-like"/>
    <property type="match status" value="1"/>
</dbReference>
<feature type="transmembrane region" description="Helical" evidence="5">
    <location>
        <begin position="7"/>
        <end position="26"/>
    </location>
</feature>
<evidence type="ECO:0000256" key="1">
    <source>
        <dbReference type="ARBA" id="ARBA00004141"/>
    </source>
</evidence>
<dbReference type="InterPro" id="IPR035906">
    <property type="entry name" value="MetI-like_sf"/>
</dbReference>
<evidence type="ECO:0000256" key="4">
    <source>
        <dbReference type="ARBA" id="ARBA00023136"/>
    </source>
</evidence>
<evidence type="ECO:0000313" key="6">
    <source>
        <dbReference type="EMBL" id="MEE8657780.1"/>
    </source>
</evidence>
<gene>
    <name evidence="6" type="ORF">DOFOFD_01965</name>
</gene>
<accession>A0ABU7U2J1</accession>
<dbReference type="EMBL" id="JAWJZY010000001">
    <property type="protein sequence ID" value="MEE8657780.1"/>
    <property type="molecule type" value="Genomic_DNA"/>
</dbReference>
<dbReference type="RefSeq" id="WP_394818772.1">
    <property type="nucleotide sequence ID" value="NZ_JAWJZY010000001.1"/>
</dbReference>